<proteinExistence type="predicted"/>
<dbReference type="EMBL" id="CAXITT010000744">
    <property type="protein sequence ID" value="CAL1545870.1"/>
    <property type="molecule type" value="Genomic_DNA"/>
</dbReference>
<organism evidence="2 3">
    <name type="scientific">Lymnaea stagnalis</name>
    <name type="common">Great pond snail</name>
    <name type="synonym">Helix stagnalis</name>
    <dbReference type="NCBI Taxonomy" id="6523"/>
    <lineage>
        <taxon>Eukaryota</taxon>
        <taxon>Metazoa</taxon>
        <taxon>Spiralia</taxon>
        <taxon>Lophotrochozoa</taxon>
        <taxon>Mollusca</taxon>
        <taxon>Gastropoda</taxon>
        <taxon>Heterobranchia</taxon>
        <taxon>Euthyneura</taxon>
        <taxon>Panpulmonata</taxon>
        <taxon>Hygrophila</taxon>
        <taxon>Lymnaeoidea</taxon>
        <taxon>Lymnaeidae</taxon>
        <taxon>Lymnaea</taxon>
    </lineage>
</organism>
<evidence type="ECO:0000256" key="1">
    <source>
        <dbReference type="SAM" id="SignalP"/>
    </source>
</evidence>
<feature type="signal peptide" evidence="1">
    <location>
        <begin position="1"/>
        <end position="24"/>
    </location>
</feature>
<feature type="chain" id="PRO_5043629135" description="VWFC domain-containing protein" evidence="1">
    <location>
        <begin position="25"/>
        <end position="244"/>
    </location>
</feature>
<comment type="caution">
    <text evidence="2">The sequence shown here is derived from an EMBL/GenBank/DDBJ whole genome shotgun (WGS) entry which is preliminary data.</text>
</comment>
<dbReference type="Proteomes" id="UP001497497">
    <property type="component" value="Unassembled WGS sequence"/>
</dbReference>
<sequence length="244" mass="27400">MLSAMACWIPILAVIILLEDSSSSERANVVIKTGSYDYGQCIVEGRYTVNLDSFNSLETKEFHNVGSEWTERCRTCSCDVLGVWCVGPVCEVPYDFTQDKWCIRWSHDGCCCEQLGCNVDGALYSLGSSYPYGEGNTCLMCTCEIGTSRQHCLRQRCGTYSVMCEEGQVTYDEDCCPHYQCPIGVFCDVIPDPFPDTETHELMDLYRGRLDPIPVGTTHHFHIDAWTVYECSCPRNGTAVCVWS</sequence>
<name>A0AAV2IGB7_LYMST</name>
<protein>
    <recommendedName>
        <fullName evidence="4">VWFC domain-containing protein</fullName>
    </recommendedName>
</protein>
<keyword evidence="1" id="KW-0732">Signal</keyword>
<accession>A0AAV2IGB7</accession>
<evidence type="ECO:0000313" key="3">
    <source>
        <dbReference type="Proteomes" id="UP001497497"/>
    </source>
</evidence>
<evidence type="ECO:0008006" key="4">
    <source>
        <dbReference type="Google" id="ProtNLM"/>
    </source>
</evidence>
<keyword evidence="3" id="KW-1185">Reference proteome</keyword>
<evidence type="ECO:0000313" key="2">
    <source>
        <dbReference type="EMBL" id="CAL1545870.1"/>
    </source>
</evidence>
<dbReference type="AlphaFoldDB" id="A0AAV2IGB7"/>
<gene>
    <name evidence="2" type="ORF">GSLYS_00019247001</name>
</gene>
<reference evidence="2 3" key="1">
    <citation type="submission" date="2024-04" db="EMBL/GenBank/DDBJ databases">
        <authorList>
            <consortium name="Genoscope - CEA"/>
            <person name="William W."/>
        </authorList>
    </citation>
    <scope>NUCLEOTIDE SEQUENCE [LARGE SCALE GENOMIC DNA]</scope>
</reference>